<dbReference type="GeneID" id="28491056"/>
<reference evidence="1 2" key="2">
    <citation type="journal article" date="2016" name="Int. J. Syst. Evol. Microbiol.">
        <title>Pyrococcus kukulkanii sp. nov., a hyperthermophilic, piezophilic archaeon isolated from a deep-sea hydrothermal vent.</title>
        <authorList>
            <person name="Callac N."/>
            <person name="Oger P."/>
            <person name="Lesongeur F."/>
            <person name="Rattray J.E."/>
            <person name="Vannier P."/>
            <person name="Michoud G."/>
            <person name="Beauverger M."/>
            <person name="Gayet N."/>
            <person name="Rouxel O."/>
            <person name="Jebbar M."/>
            <person name="Godfroy A."/>
        </authorList>
    </citation>
    <scope>NUCLEOTIDE SEQUENCE [LARGE SCALE GENOMIC DNA]</scope>
    <source>
        <strain evidence="1 2">NCB100</strain>
    </source>
</reference>
<organism evidence="1 2">
    <name type="scientific">Pyrococcus kukulkanii</name>
    <dbReference type="NCBI Taxonomy" id="1609559"/>
    <lineage>
        <taxon>Archaea</taxon>
        <taxon>Methanobacteriati</taxon>
        <taxon>Methanobacteriota</taxon>
        <taxon>Thermococci</taxon>
        <taxon>Thermococcales</taxon>
        <taxon>Thermococcaceae</taxon>
        <taxon>Pyrococcus</taxon>
    </lineage>
</organism>
<evidence type="ECO:0000313" key="1">
    <source>
        <dbReference type="EMBL" id="AMM53817.1"/>
    </source>
</evidence>
<dbReference type="PATRIC" id="fig|1609559.3.peg.923"/>
<protein>
    <submittedName>
        <fullName evidence="1">Uncharacterized protein</fullName>
    </submittedName>
</protein>
<name>A0A127B9E8_9EURY</name>
<gene>
    <name evidence="1" type="ORF">TQ32_04435</name>
</gene>
<dbReference type="Gene3D" id="2.160.20.120">
    <property type="match status" value="1"/>
</dbReference>
<dbReference type="OrthoDB" id="101349at2157"/>
<reference evidence="2" key="1">
    <citation type="submission" date="2015-02" db="EMBL/GenBank/DDBJ databases">
        <title>Pyrococcus kukulkanii sp. nov., a novel hyperthermophilic archaeon isolated from a deep-sea hydrothermal vent at the Guaymas Basin.</title>
        <authorList>
            <person name="Oger P.M."/>
            <person name="Callac N."/>
            <person name="Jebbar M."/>
            <person name="Godfroy A."/>
        </authorList>
    </citation>
    <scope>NUCLEOTIDE SEQUENCE [LARGE SCALE GENOMIC DNA]</scope>
    <source>
        <strain evidence="2">NCB100</strain>
    </source>
</reference>
<dbReference type="EMBL" id="CP010835">
    <property type="protein sequence ID" value="AMM53817.1"/>
    <property type="molecule type" value="Genomic_DNA"/>
</dbReference>
<sequence>MIFEDVKEVIVSSVSGKITVEEHEGDFVEVNYTIEGECDVEIKQEGEKLIIKEKPKRKKILGIINKDLKGKADITVRVPESVLVTASTVNGTVLIEGAKAGRITSVNGSIVLREARVSEVSTVNGGVSGSIALAEDLKVSAVNGSIGLDIEDMEGDGIVSTVNGSVRIRLSDLCDVTVIASAVNGRIHVDDFEDGEFKLKVSTVNGSVVVERF</sequence>
<dbReference type="STRING" id="1609559.TQ32_04435"/>
<accession>A0A127B9E8</accession>
<dbReference type="KEGG" id="pyc:TQ32_04435"/>
<dbReference type="RefSeq" id="WP_068321535.1">
    <property type="nucleotide sequence ID" value="NZ_CP010835.1"/>
</dbReference>
<dbReference type="Proteomes" id="UP000070587">
    <property type="component" value="Chromosome"/>
</dbReference>
<proteinExistence type="predicted"/>
<dbReference type="AlphaFoldDB" id="A0A127B9E8"/>
<evidence type="ECO:0000313" key="2">
    <source>
        <dbReference type="Proteomes" id="UP000070587"/>
    </source>
</evidence>